<accession>A0A2S4KQZ3</accession>
<keyword evidence="2" id="KW-1185">Reference proteome</keyword>
<dbReference type="InterPro" id="IPR051678">
    <property type="entry name" value="AGP_Transferase"/>
</dbReference>
<dbReference type="InterPro" id="IPR011009">
    <property type="entry name" value="Kinase-like_dom_sf"/>
</dbReference>
<name>A0A2S4KQZ3_9HYPO</name>
<comment type="caution">
    <text evidence="1">The sequence shown here is derived from an EMBL/GenBank/DDBJ whole genome shotgun (WGS) entry which is preliminary data.</text>
</comment>
<evidence type="ECO:0000313" key="1">
    <source>
        <dbReference type="EMBL" id="POR32591.1"/>
    </source>
</evidence>
<sequence>MGYCDNILRANNEDEHRQFIRKFQAARDDIVAFVNDLLGWEGAGQYDHWLKGSFNIGYVIKRPEGGGDDGRPRSVFIRFPVPGRTYSPWSAEKVENEVMVLKYLREHTTIPLPHVHSWGPAENSPRQLAPFILMDFMDGACLDDLLKKPTDSDEDTLILDPDIDQKKLELVYSQIADYMLQLSRLRFASIGAISNDSGGWAVTRRPMTYDMNDLVSDTGVPECKLPSGPFNRASEYFRQRADEMWTHLHTQRNICETKEEACQRFTARRRLAQSIPKYCNDDDALSFRLFSDDWGPFNMLADPNTLQITAVLDFEFTNALPAQYLHDVPAWLLLASPHCWLERDDKAGFEKLFVPQMELFIHEVERAEATFPPLDTDEPSVRLSTLMRESWRTGRFWFNYAMRTSIDADVVYWKALDDGKGGEMLDMKQMEQFAAIKMEQFNAYLKEKENDARFQ</sequence>
<proteinExistence type="predicted"/>
<dbReference type="SUPFAM" id="SSF56112">
    <property type="entry name" value="Protein kinase-like (PK-like)"/>
    <property type="match status" value="1"/>
</dbReference>
<evidence type="ECO:0000313" key="2">
    <source>
        <dbReference type="Proteomes" id="UP000237481"/>
    </source>
</evidence>
<dbReference type="Proteomes" id="UP000237481">
    <property type="component" value="Unassembled WGS sequence"/>
</dbReference>
<dbReference type="AlphaFoldDB" id="A0A2S4KQZ3"/>
<dbReference type="OrthoDB" id="5412996at2759"/>
<reference evidence="1 2" key="1">
    <citation type="submission" date="2018-01" db="EMBL/GenBank/DDBJ databases">
        <title>Harnessing the power of phylogenomics to disentangle the directionality and signatures of interkingdom host jumping in the parasitic fungal genus Tolypocladium.</title>
        <authorList>
            <person name="Quandt C.A."/>
            <person name="Patterson W."/>
            <person name="Spatafora J.W."/>
        </authorList>
    </citation>
    <scope>NUCLEOTIDE SEQUENCE [LARGE SCALE GENOMIC DNA]</scope>
    <source>
        <strain evidence="1 2">NRBC 100945</strain>
    </source>
</reference>
<dbReference type="STRING" id="94208.A0A2S4KQZ3"/>
<dbReference type="PANTHER" id="PTHR21310">
    <property type="entry name" value="AMINOGLYCOSIDE PHOSPHOTRANSFERASE-RELATED-RELATED"/>
    <property type="match status" value="1"/>
</dbReference>
<gene>
    <name evidence="1" type="ORF">TPAR_07206</name>
</gene>
<organism evidence="1 2">
    <name type="scientific">Tolypocladium paradoxum</name>
    <dbReference type="NCBI Taxonomy" id="94208"/>
    <lineage>
        <taxon>Eukaryota</taxon>
        <taxon>Fungi</taxon>
        <taxon>Dikarya</taxon>
        <taxon>Ascomycota</taxon>
        <taxon>Pezizomycotina</taxon>
        <taxon>Sordariomycetes</taxon>
        <taxon>Hypocreomycetidae</taxon>
        <taxon>Hypocreales</taxon>
        <taxon>Ophiocordycipitaceae</taxon>
        <taxon>Tolypocladium</taxon>
    </lineage>
</organism>
<dbReference type="EMBL" id="PKSG01000828">
    <property type="protein sequence ID" value="POR32591.1"/>
    <property type="molecule type" value="Genomic_DNA"/>
</dbReference>
<dbReference type="PANTHER" id="PTHR21310:SF37">
    <property type="entry name" value="AMINOGLYCOSIDE PHOSPHOTRANSFERASE DOMAIN-CONTAINING PROTEIN"/>
    <property type="match status" value="1"/>
</dbReference>
<protein>
    <submittedName>
        <fullName evidence="1">Uncharacterized protein</fullName>
    </submittedName>
</protein>